<feature type="non-terminal residue" evidence="1">
    <location>
        <position position="26"/>
    </location>
</feature>
<dbReference type="EMBL" id="CM022220">
    <property type="protein sequence ID" value="KAF7041949.1"/>
    <property type="molecule type" value="Genomic_DNA"/>
</dbReference>
<sequence length="26" mass="3121">YPRPRSCPGPRLRRHCTGERRWRAVG</sequence>
<feature type="non-terminal residue" evidence="1">
    <location>
        <position position="1"/>
    </location>
</feature>
<dbReference type="Proteomes" id="UP000815260">
    <property type="component" value="Chromosome 4A"/>
</dbReference>
<organism evidence="1">
    <name type="scientific">Triticum aestivum</name>
    <name type="common">Wheat</name>
    <dbReference type="NCBI Taxonomy" id="4565"/>
    <lineage>
        <taxon>Eukaryota</taxon>
        <taxon>Viridiplantae</taxon>
        <taxon>Streptophyta</taxon>
        <taxon>Embryophyta</taxon>
        <taxon>Tracheophyta</taxon>
        <taxon>Spermatophyta</taxon>
        <taxon>Magnoliopsida</taxon>
        <taxon>Liliopsida</taxon>
        <taxon>Poales</taxon>
        <taxon>Poaceae</taxon>
        <taxon>BOP clade</taxon>
        <taxon>Pooideae</taxon>
        <taxon>Triticodae</taxon>
        <taxon>Triticeae</taxon>
        <taxon>Triticinae</taxon>
        <taxon>Triticum</taxon>
    </lineage>
</organism>
<reference evidence="1" key="1">
    <citation type="journal article" date="2017" name="Gigascience">
        <title>The first near-complete assembly of the hexaploid bread wheat genome, Triticum aestivum.</title>
        <authorList>
            <person name="Zimin A.V."/>
            <person name="Puiu D."/>
            <person name="Hall R."/>
            <person name="Kingan S."/>
            <person name="Clavijo B.J."/>
            <person name="Salzberg S.L."/>
        </authorList>
    </citation>
    <scope>NUCLEOTIDE SEQUENCE</scope>
    <source>
        <tissue evidence="1">Leaf</tissue>
    </source>
</reference>
<comment type="caution">
    <text evidence="1">The sequence shown here is derived from an EMBL/GenBank/DDBJ whole genome shotgun (WGS) entry which is preliminary data.</text>
</comment>
<gene>
    <name evidence="1" type="ORF">CFC21_051665</name>
</gene>
<proteinExistence type="predicted"/>
<reference evidence="1" key="2">
    <citation type="submission" date="2020-03" db="EMBL/GenBank/DDBJ databases">
        <title>The second near-complete assembly of the hexaploid bread wheat (Triticum aestivum) genome.</title>
        <authorList>
            <person name="Zimin A.V."/>
            <person name="Puiu D."/>
            <person name="Shumante A."/>
            <person name="Alonge M."/>
            <person name="Salzberg S.L."/>
        </authorList>
    </citation>
    <scope>NUCLEOTIDE SEQUENCE</scope>
    <source>
        <tissue evidence="1">Leaf</tissue>
    </source>
</reference>
<accession>A0A9R1K5S3</accession>
<name>A0A9R1K5S3_WHEAT</name>
<protein>
    <submittedName>
        <fullName evidence="1">Uncharacterized protein</fullName>
    </submittedName>
</protein>
<evidence type="ECO:0000313" key="1">
    <source>
        <dbReference type="EMBL" id="KAF7041949.1"/>
    </source>
</evidence>
<dbReference type="AlphaFoldDB" id="A0A9R1K5S3"/>